<dbReference type="AlphaFoldDB" id="A0A1G4EQR4"/>
<dbReference type="InterPro" id="IPR018958">
    <property type="entry name" value="Knr4/Smi1-like_dom"/>
</dbReference>
<dbReference type="Pfam" id="PF14568">
    <property type="entry name" value="SUKH_6"/>
    <property type="match status" value="1"/>
</dbReference>
<dbReference type="SMART" id="SM00860">
    <property type="entry name" value="SMI1_KNR4"/>
    <property type="match status" value="1"/>
</dbReference>
<protein>
    <recommendedName>
        <fullName evidence="1">Knr4/Smi1-like domain-containing protein</fullName>
    </recommendedName>
</protein>
<reference evidence="2 3" key="1">
    <citation type="submission" date="2016-08" db="EMBL/GenBank/DDBJ databases">
        <authorList>
            <person name="Seilhamer J.J."/>
        </authorList>
    </citation>
    <scope>NUCLEOTIDE SEQUENCE [LARGE SCALE GENOMIC DNA]</scope>
    <source>
        <strain evidence="2 3">SDA_GO95</strain>
    </source>
</reference>
<feature type="domain" description="Knr4/Smi1-like" evidence="1">
    <location>
        <begin position="12"/>
        <end position="138"/>
    </location>
</feature>
<dbReference type="Proteomes" id="UP000195696">
    <property type="component" value="Unassembled WGS sequence"/>
</dbReference>
<evidence type="ECO:0000313" key="2">
    <source>
        <dbReference type="EMBL" id="SCB69031.1"/>
    </source>
</evidence>
<dbReference type="EMBL" id="FMAK01000036">
    <property type="protein sequence ID" value="SCB69031.1"/>
    <property type="molecule type" value="Genomic_DNA"/>
</dbReference>
<dbReference type="RefSeq" id="WP_088099274.1">
    <property type="nucleotide sequence ID" value="NZ_FMAK01000036.1"/>
</dbReference>
<name>A0A1G4EQR4_BACMY</name>
<accession>A0A1G4EQR4</accession>
<gene>
    <name evidence="2" type="ORF">BWGO95_03183</name>
</gene>
<dbReference type="SUPFAM" id="SSF160631">
    <property type="entry name" value="SMI1/KNR4-like"/>
    <property type="match status" value="1"/>
</dbReference>
<sequence length="146" mass="16548">MSRVTWLFTDGAIDEQVIIAVENSFGVRFPDDYRECIKKNNGGYPEPNIYDINDDEGGAVFDCLLSFTSKDANIEVVYELTSLPEGIIPFARDPFGGLICFNYCDTKDSPSVVFYDQESVNEEKIKLICDSFSELIEQKKMNRKEG</sequence>
<evidence type="ECO:0000313" key="3">
    <source>
        <dbReference type="Proteomes" id="UP000195696"/>
    </source>
</evidence>
<dbReference type="Gene3D" id="3.40.1580.10">
    <property type="entry name" value="SMI1/KNR4-like"/>
    <property type="match status" value="1"/>
</dbReference>
<evidence type="ECO:0000259" key="1">
    <source>
        <dbReference type="SMART" id="SM00860"/>
    </source>
</evidence>
<dbReference type="InterPro" id="IPR037883">
    <property type="entry name" value="Knr4/Smi1-like_sf"/>
</dbReference>
<organism evidence="2 3">
    <name type="scientific">Bacillus mycoides</name>
    <dbReference type="NCBI Taxonomy" id="1405"/>
    <lineage>
        <taxon>Bacteria</taxon>
        <taxon>Bacillati</taxon>
        <taxon>Bacillota</taxon>
        <taxon>Bacilli</taxon>
        <taxon>Bacillales</taxon>
        <taxon>Bacillaceae</taxon>
        <taxon>Bacillus</taxon>
        <taxon>Bacillus cereus group</taxon>
    </lineage>
</organism>
<proteinExistence type="predicted"/>